<proteinExistence type="predicted"/>
<dbReference type="PANTHER" id="PTHR23221:SF7">
    <property type="entry name" value="PHOSPHATIDYLINOSITOL-GLYCAN-SPECIFIC PHOSPHOLIPASE D"/>
    <property type="match status" value="1"/>
</dbReference>
<name>A0A023BST4_9FLAO</name>
<accession>A0A023BST4</accession>
<dbReference type="InterPro" id="IPR013519">
    <property type="entry name" value="Int_alpha_beta-p"/>
</dbReference>
<dbReference type="Pfam" id="PF13585">
    <property type="entry name" value="CHU_C"/>
    <property type="match status" value="1"/>
</dbReference>
<dbReference type="EMBL" id="AQRA01000006">
    <property type="protein sequence ID" value="EZH73046.1"/>
    <property type="molecule type" value="Genomic_DNA"/>
</dbReference>
<dbReference type="OrthoDB" id="1152760at2"/>
<dbReference type="SUPFAM" id="SSF69318">
    <property type="entry name" value="Integrin alpha N-terminal domain"/>
    <property type="match status" value="3"/>
</dbReference>
<dbReference type="eggNOG" id="COG3291">
    <property type="taxonomic scope" value="Bacteria"/>
</dbReference>
<dbReference type="SMART" id="SM00191">
    <property type="entry name" value="Int_alpha"/>
    <property type="match status" value="12"/>
</dbReference>
<dbReference type="PANTHER" id="PTHR23221">
    <property type="entry name" value="GLYCOSYLPHOSPHATIDYLINOSITOL PHOSPHOLIPASE D"/>
    <property type="match status" value="1"/>
</dbReference>
<evidence type="ECO:0000256" key="5">
    <source>
        <dbReference type="SAM" id="Phobius"/>
    </source>
</evidence>
<keyword evidence="2" id="KW-0677">Repeat</keyword>
<protein>
    <recommendedName>
        <fullName evidence="6">HYR domain-containing protein</fullName>
    </recommendedName>
</protein>
<dbReference type="InterPro" id="IPR026341">
    <property type="entry name" value="T9SS_type_B"/>
</dbReference>
<dbReference type="eggNOG" id="COG2931">
    <property type="taxonomic scope" value="Bacteria"/>
</dbReference>
<keyword evidence="1" id="KW-0732">Signal</keyword>
<evidence type="ECO:0000313" key="7">
    <source>
        <dbReference type="EMBL" id="EZH73046.1"/>
    </source>
</evidence>
<evidence type="ECO:0000256" key="2">
    <source>
        <dbReference type="ARBA" id="ARBA00022737"/>
    </source>
</evidence>
<dbReference type="GO" id="GO:0016787">
    <property type="term" value="F:hydrolase activity"/>
    <property type="evidence" value="ECO:0007669"/>
    <property type="project" value="UniProtKB-KW"/>
</dbReference>
<dbReference type="RefSeq" id="WP_034242815.1">
    <property type="nucleotide sequence ID" value="NZ_AQRA01000006.1"/>
</dbReference>
<keyword evidence="4" id="KW-0325">Glycoprotein</keyword>
<dbReference type="PROSITE" id="PS50825">
    <property type="entry name" value="HYR"/>
    <property type="match status" value="3"/>
</dbReference>
<keyword evidence="8" id="KW-1185">Reference proteome</keyword>
<dbReference type="Gene3D" id="2.130.10.130">
    <property type="entry name" value="Integrin alpha, N-terminal"/>
    <property type="match status" value="7"/>
</dbReference>
<dbReference type="STRING" id="1317122.ATO12_18700"/>
<feature type="transmembrane region" description="Helical" evidence="5">
    <location>
        <begin position="65"/>
        <end position="84"/>
    </location>
</feature>
<keyword evidence="5" id="KW-1133">Transmembrane helix</keyword>
<evidence type="ECO:0000259" key="6">
    <source>
        <dbReference type="PROSITE" id="PS50825"/>
    </source>
</evidence>
<dbReference type="Proteomes" id="UP000023541">
    <property type="component" value="Unassembled WGS sequence"/>
</dbReference>
<evidence type="ECO:0000313" key="8">
    <source>
        <dbReference type="Proteomes" id="UP000023541"/>
    </source>
</evidence>
<evidence type="ECO:0000256" key="4">
    <source>
        <dbReference type="ARBA" id="ARBA00023180"/>
    </source>
</evidence>
<dbReference type="PROSITE" id="PS51470">
    <property type="entry name" value="FG_GAP"/>
    <property type="match status" value="1"/>
</dbReference>
<organism evidence="7 8">
    <name type="scientific">Aquimarina atlantica</name>
    <dbReference type="NCBI Taxonomy" id="1317122"/>
    <lineage>
        <taxon>Bacteria</taxon>
        <taxon>Pseudomonadati</taxon>
        <taxon>Bacteroidota</taxon>
        <taxon>Flavobacteriia</taxon>
        <taxon>Flavobacteriales</taxon>
        <taxon>Flavobacteriaceae</taxon>
        <taxon>Aquimarina</taxon>
    </lineage>
</organism>
<dbReference type="eggNOG" id="COG2304">
    <property type="taxonomic scope" value="Bacteria"/>
</dbReference>
<keyword evidence="5" id="KW-0812">Transmembrane</keyword>
<dbReference type="InterPro" id="IPR000413">
    <property type="entry name" value="Integrin_alpha"/>
</dbReference>
<sequence>MSDTIAEKHTLSGENIYPENRGVFVCGKTLFIVSFNTKEKYSFVVNNFFQKMRNSRIRFTRKLEFSIKMFTLYLMVLGNVFMSFGQGCPDVPISGTDETQRFSVYGENETDDVGESVSEAGDINGDGIADIIIGAPGVDSGGQENIGEAYVIFGGTGITSSSVDITSLDGKDGFVIRGLNANEGLGVSVSTAGDINDDEIDDILIGNNSGDVIVIFGKDTKNTTDFSAVYTRTDINNDNGIIIEDTASNTGFGQTLSNAGDVNGDTIDDIIIGTSSFSGGGDAYVFYGNSAIRSMDVAALVGTNGFKIEGFAQFGSGSGLKVSNAGDINDDNIDDLVLGYPSYDEGGMNGSGRVVVVYGSGDIAGFPPVFQLSSLNGMNGFYITENIENERLGNSVASAKDFNDDGIDDLAINSATKTYVIYGKDTLFGTSFGISDLAADAKFVFEAGWYQYPYRPSDVDGLSDVNGDGVTDLIVSIPHGDGYARSGGVYIIYGGSSLPPTLASLELIGSNGYQVFDDQRYSYKGFGHSVSNVGDFNNDGFNDFIVGEKINYSNIHRKKGATHVFFGNTFNVIDAIEPTINCPNGTQELYANSRLPNYIHFLPSVSDNCSYNTEMSYTQTPPEGTLFTTNTNVTITVTDRSGNISSCNFMVNVKTTTEEIDCSTTSFSVNNLNGTNGLVLYGEKPHSETGYDVSPAGDINGDDIDDFIVVAKGDVVNHTGPYDGYHIDVTGGVYIIYGTNAGFPPNINLKYLDVSAGFKINNDTAFHQRTSDDNQFYKADTAGDINGDTIDDIMISEPLRGNGSTIRLGYTYIIFGTRAGFSSTFDLSTLNGKNGFTVIGTVRNEGLGIDLDNVGDINGDTIDDIAFTNIPSTRSNVQGKCFVLYGSRTEFPRTIRLDELNGNNGFTITTNGTSIEKVGGKLAGLGDINGDNINDIAIGGNEDQKFVIFGKPSSSNFPTVMYVEDLNGANGFAVEHSTTSFTYGNVSNAGDINDDGFNDIVFRNQYVLFGKDETFTPVVDLATLNGTNGFSFSKSVRGLNYIGDFNNDGYADLSVRDYSRGGIIYGRETWDATVSVDFGSHHYGIVIDILSGFYRGTESYAGDVNNDGFDDVIIGKHLNSVFSNYQANFDPGFAYVIFGKDMPDTEAPQITTCPSDQTLSSGSPLPDYTGDVDATDDCDTNLEITQDPVAGTSFTADTTVTMTVTDNSGKETQCSFNVTIPGTDTEPPTASNPSPINVQCTADVPTPDPLVVIDEDDNSGVTPTVAFVSDVSDGGSNPEVITRTYSVTDGAGNSITVTQTITINDTINPTASNPAGITVTCASDVPPEDITVVTDEMDNCTVNPIVEFVGDVTTSPGIVTRTYSVTDGAGNSITVTQTITINDTTNPTASNPAGITVTCASDVPPEDITVVIDEMDNCTANPIVEFVGDVTTSTGIVIRTYSVTDIAGNSITVTQTITVNDTTDPTASNPSPINVQCTDDVPLPDVVVVTDEADNCGVVTVAFEGDVSDGNSNPEVITRTYSITDEVGNSINVTQTITVNDTTNPNIDCPANITQNVDLGLSTAIVTYTPPIGTDNCIGVTTVQIAGLPSGSGFPIGTTTNTFEVTDSAGNTNTCSFDIIITDEDPIICEVQAGEDEEIIQGQEVQLNATASGNGTFVWTPSISLTNANIANPIATPDQTTTYTVLFTSNQGCIEEDTVTVYVEAQEEDQTRYGFSPDGDGINEYWEIHNIENYPNNKVSIYNRWGDIVFEVEGYNNTSRVFRGIANRKRSLGGDKLPEGTYFFNINIEGSHNLKKQTGFLVLKR</sequence>
<dbReference type="PRINTS" id="PR01185">
    <property type="entry name" value="INTEGRINA"/>
</dbReference>
<dbReference type="Pfam" id="PF01839">
    <property type="entry name" value="FG-GAP"/>
    <property type="match status" value="1"/>
</dbReference>
<evidence type="ECO:0000256" key="3">
    <source>
        <dbReference type="ARBA" id="ARBA00022801"/>
    </source>
</evidence>
<keyword evidence="5" id="KW-0472">Membrane</keyword>
<dbReference type="InterPro" id="IPR028994">
    <property type="entry name" value="Integrin_alpha_N"/>
</dbReference>
<gene>
    <name evidence="7" type="ORF">ATO12_18700</name>
</gene>
<feature type="domain" description="HYR" evidence="6">
    <location>
        <begin position="1143"/>
        <end position="1222"/>
    </location>
</feature>
<reference evidence="7 8" key="1">
    <citation type="submission" date="2014-04" db="EMBL/GenBank/DDBJ databases">
        <title>Aquimarina sp. 22II-S11-z7 Genome Sequencing.</title>
        <authorList>
            <person name="Lai Q."/>
        </authorList>
    </citation>
    <scope>NUCLEOTIDE SEQUENCE [LARGE SCALE GENOMIC DNA]</scope>
    <source>
        <strain evidence="7 8">22II-S11-z7</strain>
    </source>
</reference>
<evidence type="ECO:0000256" key="1">
    <source>
        <dbReference type="ARBA" id="ARBA00022729"/>
    </source>
</evidence>
<dbReference type="GO" id="GO:0008305">
    <property type="term" value="C:integrin complex"/>
    <property type="evidence" value="ECO:0007669"/>
    <property type="project" value="InterPro"/>
</dbReference>
<dbReference type="NCBIfam" id="TIGR04131">
    <property type="entry name" value="Bac_Flav_CTERM"/>
    <property type="match status" value="1"/>
</dbReference>
<keyword evidence="3" id="KW-0378">Hydrolase</keyword>
<dbReference type="InterPro" id="IPR013517">
    <property type="entry name" value="FG-GAP"/>
</dbReference>
<feature type="domain" description="HYR" evidence="6">
    <location>
        <begin position="573"/>
        <end position="655"/>
    </location>
</feature>
<comment type="caution">
    <text evidence="7">The sequence shown here is derived from an EMBL/GenBank/DDBJ whole genome shotgun (WGS) entry which is preliminary data.</text>
</comment>
<dbReference type="InterPro" id="IPR003410">
    <property type="entry name" value="HYR_dom"/>
</dbReference>
<dbReference type="Pfam" id="PF02494">
    <property type="entry name" value="HYR"/>
    <property type="match status" value="2"/>
</dbReference>
<feature type="domain" description="HYR" evidence="6">
    <location>
        <begin position="1540"/>
        <end position="1623"/>
    </location>
</feature>
<dbReference type="GO" id="GO:0007155">
    <property type="term" value="P:cell adhesion"/>
    <property type="evidence" value="ECO:0007669"/>
    <property type="project" value="InterPro"/>
</dbReference>